<dbReference type="AlphaFoldDB" id="A0A974PM98"/>
<dbReference type="Gene3D" id="3.30.1360.120">
    <property type="entry name" value="Probable tRNA modification gtpase trme, domain 1"/>
    <property type="match status" value="1"/>
</dbReference>
<dbReference type="Pfam" id="PF04268">
    <property type="entry name" value="SoxG"/>
    <property type="match status" value="1"/>
</dbReference>
<proteinExistence type="predicted"/>
<organism evidence="1 2">
    <name type="scientific">Xanthobacter dioxanivorans</name>
    <dbReference type="NCBI Taxonomy" id="2528964"/>
    <lineage>
        <taxon>Bacteria</taxon>
        <taxon>Pseudomonadati</taxon>
        <taxon>Pseudomonadota</taxon>
        <taxon>Alphaproteobacteria</taxon>
        <taxon>Hyphomicrobiales</taxon>
        <taxon>Xanthobacteraceae</taxon>
        <taxon>Xanthobacter</taxon>
    </lineage>
</organism>
<dbReference type="EMBL" id="CP063362">
    <property type="protein sequence ID" value="QRG06164.1"/>
    <property type="molecule type" value="Genomic_DNA"/>
</dbReference>
<keyword evidence="2" id="KW-1185">Reference proteome</keyword>
<sequence>MSDLLEHLAPTRLVPAAHYGPTGAAGVVARTVETLSAATLVARKGATTRLLAACADAGLPLADGSRLSTGAGLDAVGIGPGRWLVFAADTDGPSLVTRLRALSAGLAAVTDQSDANLVIDVSGPKVREALAKGVAVDLHPVAFRAGDAATTVVSHVGLTFFQRDATPAYRFIVGRSFAPAFLRWLTVSAAEYGFALSGTGRG</sequence>
<dbReference type="Proteomes" id="UP000596427">
    <property type="component" value="Chromosome"/>
</dbReference>
<dbReference type="KEGG" id="xdi:EZH22_24800"/>
<name>A0A974PM98_9HYPH</name>
<dbReference type="InterPro" id="IPR007375">
    <property type="entry name" value="SoxG"/>
</dbReference>
<reference evidence="1 2" key="1">
    <citation type="submission" date="2020-10" db="EMBL/GenBank/DDBJ databases">
        <title>Degradation of 1,4-Dioxane by Xanthobacter sp. YN2, via a Novel Group-2 Soluble Di-Iron Monooxygenase.</title>
        <authorList>
            <person name="Ma F."/>
            <person name="Wang Y."/>
            <person name="Yang J."/>
            <person name="Guo H."/>
            <person name="Su D."/>
            <person name="Yu L."/>
        </authorList>
    </citation>
    <scope>NUCLEOTIDE SEQUENCE [LARGE SCALE GENOMIC DNA]</scope>
    <source>
        <strain evidence="1 2">YN2</strain>
    </source>
</reference>
<dbReference type="SUPFAM" id="SSF103025">
    <property type="entry name" value="Folate-binding domain"/>
    <property type="match status" value="1"/>
</dbReference>
<dbReference type="RefSeq" id="WP_203193049.1">
    <property type="nucleotide sequence ID" value="NZ_CP063362.1"/>
</dbReference>
<protein>
    <submittedName>
        <fullName evidence="1">Sarcosine oxidase, gamma subunit</fullName>
    </submittedName>
</protein>
<evidence type="ECO:0000313" key="1">
    <source>
        <dbReference type="EMBL" id="QRG06164.1"/>
    </source>
</evidence>
<dbReference type="Gene3D" id="3.30.70.1520">
    <property type="entry name" value="Heterotetrameric sarcosine oxidase"/>
    <property type="match status" value="1"/>
</dbReference>
<gene>
    <name evidence="1" type="ORF">EZH22_24800</name>
</gene>
<accession>A0A974PM98</accession>
<dbReference type="InterPro" id="IPR027266">
    <property type="entry name" value="TrmE/GcvT-like"/>
</dbReference>
<evidence type="ECO:0000313" key="2">
    <source>
        <dbReference type="Proteomes" id="UP000596427"/>
    </source>
</evidence>